<sequence length="100" mass="10596">MPVIHLVLICSPSQPNPAGGEICAETVIRVFCNKVILVPAGVAAEDKNHADSQVPGSPKVSSFPNIPDMSPKKVSAAHNVYVSPLRQTKVCLHARLCNSV</sequence>
<dbReference type="GO" id="GO:0000785">
    <property type="term" value="C:chromatin"/>
    <property type="evidence" value="ECO:0007669"/>
    <property type="project" value="TreeGrafter"/>
</dbReference>
<reference evidence="2 3" key="1">
    <citation type="journal article" date="2014" name="Agronomy (Basel)">
        <title>A Draft Genome Sequence for Ensete ventricosum, the Drought-Tolerant Tree Against Hunger.</title>
        <authorList>
            <person name="Harrison J."/>
            <person name="Moore K.A."/>
            <person name="Paszkiewicz K."/>
            <person name="Jones T."/>
            <person name="Grant M."/>
            <person name="Ambacheew D."/>
            <person name="Muzemil S."/>
            <person name="Studholme D.J."/>
        </authorList>
    </citation>
    <scope>NUCLEOTIDE SEQUENCE [LARGE SCALE GENOMIC DNA]</scope>
</reference>
<accession>A0A427B2N0</accession>
<dbReference type="GO" id="GO:0005667">
    <property type="term" value="C:transcription regulator complex"/>
    <property type="evidence" value="ECO:0007669"/>
    <property type="project" value="TreeGrafter"/>
</dbReference>
<dbReference type="InterPro" id="IPR028309">
    <property type="entry name" value="RB_fam"/>
</dbReference>
<dbReference type="EMBL" id="AMZH03000639">
    <property type="protein sequence ID" value="RRT82717.1"/>
    <property type="molecule type" value="Genomic_DNA"/>
</dbReference>
<organism evidence="2 3">
    <name type="scientific">Ensete ventricosum</name>
    <name type="common">Abyssinian banana</name>
    <name type="synonym">Musa ensete</name>
    <dbReference type="NCBI Taxonomy" id="4639"/>
    <lineage>
        <taxon>Eukaryota</taxon>
        <taxon>Viridiplantae</taxon>
        <taxon>Streptophyta</taxon>
        <taxon>Embryophyta</taxon>
        <taxon>Tracheophyta</taxon>
        <taxon>Spermatophyta</taxon>
        <taxon>Magnoliopsida</taxon>
        <taxon>Liliopsida</taxon>
        <taxon>Zingiberales</taxon>
        <taxon>Musaceae</taxon>
        <taxon>Ensete</taxon>
    </lineage>
</organism>
<dbReference type="PANTHER" id="PTHR13742">
    <property type="entry name" value="RETINOBLASTOMA-ASSOCIATED PROTEIN RB -RELATED"/>
    <property type="match status" value="1"/>
</dbReference>
<protein>
    <submittedName>
        <fullName evidence="2">Uncharacterized protein</fullName>
    </submittedName>
</protein>
<dbReference type="GO" id="GO:0000977">
    <property type="term" value="F:RNA polymerase II transcription regulatory region sequence-specific DNA binding"/>
    <property type="evidence" value="ECO:0007669"/>
    <property type="project" value="TreeGrafter"/>
</dbReference>
<dbReference type="GO" id="GO:0030154">
    <property type="term" value="P:cell differentiation"/>
    <property type="evidence" value="ECO:0007669"/>
    <property type="project" value="TreeGrafter"/>
</dbReference>
<evidence type="ECO:0000313" key="3">
    <source>
        <dbReference type="Proteomes" id="UP000287651"/>
    </source>
</evidence>
<dbReference type="GO" id="GO:0006357">
    <property type="term" value="P:regulation of transcription by RNA polymerase II"/>
    <property type="evidence" value="ECO:0007669"/>
    <property type="project" value="InterPro"/>
</dbReference>
<dbReference type="Proteomes" id="UP000287651">
    <property type="component" value="Unassembled WGS sequence"/>
</dbReference>
<evidence type="ECO:0000313" key="2">
    <source>
        <dbReference type="EMBL" id="RRT82717.1"/>
    </source>
</evidence>
<dbReference type="GO" id="GO:2000134">
    <property type="term" value="P:negative regulation of G1/S transition of mitotic cell cycle"/>
    <property type="evidence" value="ECO:0007669"/>
    <property type="project" value="TreeGrafter"/>
</dbReference>
<feature type="region of interest" description="Disordered" evidence="1">
    <location>
        <begin position="47"/>
        <end position="66"/>
    </location>
</feature>
<dbReference type="AlphaFoldDB" id="A0A427B2N0"/>
<comment type="caution">
    <text evidence="2">The sequence shown here is derived from an EMBL/GenBank/DDBJ whole genome shotgun (WGS) entry which is preliminary data.</text>
</comment>
<proteinExistence type="predicted"/>
<dbReference type="PANTHER" id="PTHR13742:SF17">
    <property type="entry name" value="RE32990P-RELATED"/>
    <property type="match status" value="1"/>
</dbReference>
<name>A0A427B2N0_ENSVE</name>
<evidence type="ECO:0000256" key="1">
    <source>
        <dbReference type="SAM" id="MobiDB-lite"/>
    </source>
</evidence>
<gene>
    <name evidence="2" type="ORF">B296_00006944</name>
</gene>